<dbReference type="AlphaFoldDB" id="G3HA82"/>
<evidence type="ECO:0000313" key="3">
    <source>
        <dbReference type="Proteomes" id="UP000001075"/>
    </source>
</evidence>
<organism evidence="2 3">
    <name type="scientific">Cricetulus griseus</name>
    <name type="common">Chinese hamster</name>
    <name type="synonym">Cricetulus barabensis griseus</name>
    <dbReference type="NCBI Taxonomy" id="10029"/>
    <lineage>
        <taxon>Eukaryota</taxon>
        <taxon>Metazoa</taxon>
        <taxon>Chordata</taxon>
        <taxon>Craniata</taxon>
        <taxon>Vertebrata</taxon>
        <taxon>Euteleostomi</taxon>
        <taxon>Mammalia</taxon>
        <taxon>Eutheria</taxon>
        <taxon>Euarchontoglires</taxon>
        <taxon>Glires</taxon>
        <taxon>Rodentia</taxon>
        <taxon>Myomorpha</taxon>
        <taxon>Muroidea</taxon>
        <taxon>Cricetidae</taxon>
        <taxon>Cricetinae</taxon>
        <taxon>Cricetulus</taxon>
    </lineage>
</organism>
<dbReference type="InParanoid" id="G3HA82"/>
<sequence length="56" mass="6174">METLANFGSEAHKQQPRFLRRTRLGREGQCGSVIQPAGGQRRVGSMPASEREETSS</sequence>
<reference evidence="3" key="1">
    <citation type="journal article" date="2011" name="Nat. Biotechnol.">
        <title>The genomic sequence of the Chinese hamster ovary (CHO)-K1 cell line.</title>
        <authorList>
            <person name="Xu X."/>
            <person name="Nagarajan H."/>
            <person name="Lewis N.E."/>
            <person name="Pan S."/>
            <person name="Cai Z."/>
            <person name="Liu X."/>
            <person name="Chen W."/>
            <person name="Xie M."/>
            <person name="Wang W."/>
            <person name="Hammond S."/>
            <person name="Andersen M.R."/>
            <person name="Neff N."/>
            <person name="Passarelli B."/>
            <person name="Koh W."/>
            <person name="Fan H.C."/>
            <person name="Wang J."/>
            <person name="Gui Y."/>
            <person name="Lee K.H."/>
            <person name="Betenbaugh M.J."/>
            <person name="Quake S.R."/>
            <person name="Famili I."/>
            <person name="Palsson B.O."/>
            <person name="Wang J."/>
        </authorList>
    </citation>
    <scope>NUCLEOTIDE SEQUENCE [LARGE SCALE GENOMIC DNA]</scope>
    <source>
        <strain evidence="3">CHO K1 cell line</strain>
    </source>
</reference>
<evidence type="ECO:0000256" key="1">
    <source>
        <dbReference type="SAM" id="MobiDB-lite"/>
    </source>
</evidence>
<name>G3HA82_CRIGR</name>
<evidence type="ECO:0000313" key="2">
    <source>
        <dbReference type="EMBL" id="EGW05829.1"/>
    </source>
</evidence>
<dbReference type="EMBL" id="JH000245">
    <property type="protein sequence ID" value="EGW05829.1"/>
    <property type="molecule type" value="Genomic_DNA"/>
</dbReference>
<dbReference type="Proteomes" id="UP000001075">
    <property type="component" value="Unassembled WGS sequence"/>
</dbReference>
<protein>
    <submittedName>
        <fullName evidence="2">Uncharacterized protein</fullName>
    </submittedName>
</protein>
<feature type="compositionally biased region" description="Basic residues" evidence="1">
    <location>
        <begin position="14"/>
        <end position="23"/>
    </location>
</feature>
<gene>
    <name evidence="2" type="ORF">I79_007327</name>
</gene>
<feature type="region of interest" description="Disordered" evidence="1">
    <location>
        <begin position="1"/>
        <end position="56"/>
    </location>
</feature>
<accession>G3HA82</accession>
<proteinExistence type="predicted"/>